<dbReference type="OrthoDB" id="164456at2"/>
<organism evidence="2 3">
    <name type="scientific">Crocosphaera watsonii WH 8501</name>
    <dbReference type="NCBI Taxonomy" id="165597"/>
    <lineage>
        <taxon>Bacteria</taxon>
        <taxon>Bacillati</taxon>
        <taxon>Cyanobacteriota</taxon>
        <taxon>Cyanophyceae</taxon>
        <taxon>Oscillatoriophycideae</taxon>
        <taxon>Chroococcales</taxon>
        <taxon>Aphanothecaceae</taxon>
        <taxon>Crocosphaera</taxon>
    </lineage>
</organism>
<gene>
    <name evidence="2" type="ORF">CwatDRAFT_3536</name>
</gene>
<keyword evidence="3" id="KW-1185">Reference proteome</keyword>
<dbReference type="SUPFAM" id="SSF88723">
    <property type="entry name" value="PIN domain-like"/>
    <property type="match status" value="1"/>
</dbReference>
<comment type="caution">
    <text evidence="2">The sequence shown here is derived from an EMBL/GenBank/DDBJ whole genome shotgun (WGS) entry which is preliminary data.</text>
</comment>
<reference evidence="2" key="3">
    <citation type="submission" date="2016-12" db="EMBL/GenBank/DDBJ databases">
        <title>Annotation of the draft genome assembly of Crocosphaera watsonii WH 8501.</title>
        <authorList>
            <consortium name="US DOE Joint Genome Institute (JGI-ORNL)"/>
            <person name="Larimer F."/>
            <person name="Land M."/>
        </authorList>
    </citation>
    <scope>NUCLEOTIDE SEQUENCE</scope>
    <source>
        <strain evidence="2">WH 8501</strain>
    </source>
</reference>
<dbReference type="InterPro" id="IPR002716">
    <property type="entry name" value="PIN_dom"/>
</dbReference>
<reference evidence="2" key="2">
    <citation type="submission" date="2005-06" db="EMBL/GenBank/DDBJ databases">
        <title>Sequencing of the draft genome and assembly of Crocosphaera watsonii WH 8501.</title>
        <authorList>
            <consortium name="US DOE Joint Genome Institute (JGI-PGF)"/>
            <person name="Copeland A."/>
            <person name="Lucas S."/>
            <person name="Lapidus A."/>
            <person name="Barry K."/>
            <person name="Detter C."/>
            <person name="Glavina T."/>
            <person name="Hammon N."/>
            <person name="Israni S."/>
            <person name="Pitluck S."/>
            <person name="Richardson P."/>
        </authorList>
    </citation>
    <scope>NUCLEOTIDE SEQUENCE [LARGE SCALE GENOMIC DNA]</scope>
    <source>
        <strain evidence="2">WH 8501</strain>
    </source>
</reference>
<dbReference type="InterPro" id="IPR029060">
    <property type="entry name" value="PIN-like_dom_sf"/>
</dbReference>
<dbReference type="GO" id="GO:0004521">
    <property type="term" value="F:RNA endonuclease activity"/>
    <property type="evidence" value="ECO:0007669"/>
    <property type="project" value="InterPro"/>
</dbReference>
<dbReference type="PANTHER" id="PTHR42188">
    <property type="entry name" value="23S RRNA-SPECIFIC ENDONUCLEASE VAPC20"/>
    <property type="match status" value="1"/>
</dbReference>
<dbReference type="Proteomes" id="UP000003922">
    <property type="component" value="Unassembled WGS sequence"/>
</dbReference>
<dbReference type="KEGG" id="cwa:CwatDRAFT_3536"/>
<dbReference type="AlphaFoldDB" id="Q4C343"/>
<name>Q4C343_CROWT</name>
<evidence type="ECO:0000313" key="2">
    <source>
        <dbReference type="EMBL" id="EAM50580.1"/>
    </source>
</evidence>
<dbReference type="PANTHER" id="PTHR42188:SF1">
    <property type="entry name" value="23S RRNA-SPECIFIC ENDONUCLEASE VAPC20"/>
    <property type="match status" value="1"/>
</dbReference>
<sequence length="131" mass="15325">MIFVDTSAWFASVVPSDPDHQILSQWFNQNTETLLTTDYVIDETLTLLRIRKETLRATALGEAFFSGKLTRIYYLTPEDIQQTWQTFEKFSDKNWSFTDCSSKWIIEKLKIKKALTLDHHFQQFGSVLVLP</sequence>
<reference evidence="2" key="1">
    <citation type="submission" date="2004-02" db="EMBL/GenBank/DDBJ databases">
        <authorList>
            <consortium name="DOE Joint Genome Institute"/>
        </authorList>
    </citation>
    <scope>NUCLEOTIDE SEQUENCE [LARGE SCALE GENOMIC DNA]</scope>
    <source>
        <strain evidence="2">WH 8501</strain>
    </source>
</reference>
<protein>
    <submittedName>
        <fullName evidence="2">Similar to nucleic acid-binding protein contains PIN domain</fullName>
    </submittedName>
</protein>
<feature type="domain" description="PIN" evidence="1">
    <location>
        <begin position="2"/>
        <end position="124"/>
    </location>
</feature>
<dbReference type="InterPro" id="IPR039018">
    <property type="entry name" value="VapC20-like"/>
</dbReference>
<proteinExistence type="predicted"/>
<accession>Q4C343</accession>
<dbReference type="Pfam" id="PF01850">
    <property type="entry name" value="PIN"/>
    <property type="match status" value="1"/>
</dbReference>
<dbReference type="EMBL" id="AADV02000022">
    <property type="protein sequence ID" value="EAM50580.1"/>
    <property type="molecule type" value="Genomic_DNA"/>
</dbReference>
<dbReference type="GO" id="GO:0016075">
    <property type="term" value="P:rRNA catabolic process"/>
    <property type="evidence" value="ECO:0007669"/>
    <property type="project" value="TreeGrafter"/>
</dbReference>
<dbReference type="Gene3D" id="3.40.50.1010">
    <property type="entry name" value="5'-nuclease"/>
    <property type="match status" value="1"/>
</dbReference>
<evidence type="ECO:0000259" key="1">
    <source>
        <dbReference type="Pfam" id="PF01850"/>
    </source>
</evidence>
<evidence type="ECO:0000313" key="3">
    <source>
        <dbReference type="Proteomes" id="UP000003922"/>
    </source>
</evidence>
<dbReference type="RefSeq" id="WP_007305741.1">
    <property type="nucleotide sequence ID" value="NZ_AADV02000022.1"/>
</dbReference>